<proteinExistence type="predicted"/>
<dbReference type="RefSeq" id="WP_068724134.1">
    <property type="nucleotide sequence ID" value="NZ_LSKU01000001.1"/>
</dbReference>
<accession>A0A135L3P6</accession>
<dbReference type="OrthoDB" id="9856642at2"/>
<comment type="caution">
    <text evidence="1">The sequence shown here is derived from an EMBL/GenBank/DDBJ whole genome shotgun (WGS) entry which is preliminary data.</text>
</comment>
<name>A0A135L3P6_9BACI</name>
<sequence length="91" mass="10776">MDRTKQKVVCDLSWCQLNFWFDEDGVGQVLLIDKKDPSMNIETTVVWFVSKFLRSAAFILTNIPEIDEFRKWVLRGKKALEEYYDTLPEVK</sequence>
<evidence type="ECO:0000313" key="1">
    <source>
        <dbReference type="EMBL" id="KXG43527.1"/>
    </source>
</evidence>
<dbReference type="EMBL" id="LSKU01000001">
    <property type="protein sequence ID" value="KXG43527.1"/>
    <property type="molecule type" value="Genomic_DNA"/>
</dbReference>
<reference evidence="1 2" key="1">
    <citation type="submission" date="2016-02" db="EMBL/GenBank/DDBJ databases">
        <title>Draft Genome for Tepidibacillus decaturensis nov. sp. Strain Z9, an Anaerobic, Moderately Thermophilic and Heterotrophic Bacterium from Deep Subsurface of the Illinois Basin, USA.</title>
        <authorList>
            <person name="Dong Y."/>
            <person name="Chang J.Y."/>
            <person name="Sanford R."/>
            <person name="Fouke B.W."/>
        </authorList>
    </citation>
    <scope>NUCLEOTIDE SEQUENCE [LARGE SCALE GENOMIC DNA]</scope>
    <source>
        <strain evidence="1 2">Z9</strain>
    </source>
</reference>
<dbReference type="Proteomes" id="UP000070352">
    <property type="component" value="Unassembled WGS sequence"/>
</dbReference>
<dbReference type="AlphaFoldDB" id="A0A135L3P6"/>
<evidence type="ECO:0000313" key="2">
    <source>
        <dbReference type="Proteomes" id="UP000070352"/>
    </source>
</evidence>
<keyword evidence="2" id="KW-1185">Reference proteome</keyword>
<organism evidence="1 2">
    <name type="scientific">Tepidibacillus decaturensis</name>
    <dbReference type="NCBI Taxonomy" id="1413211"/>
    <lineage>
        <taxon>Bacteria</taxon>
        <taxon>Bacillati</taxon>
        <taxon>Bacillota</taxon>
        <taxon>Bacilli</taxon>
        <taxon>Bacillales</taxon>
        <taxon>Bacillaceae</taxon>
        <taxon>Tepidibacillus</taxon>
    </lineage>
</organism>
<gene>
    <name evidence="1" type="ORF">U473_05480</name>
</gene>
<protein>
    <submittedName>
        <fullName evidence="1">Uncharacterized protein</fullName>
    </submittedName>
</protein>